<comment type="subcellular location">
    <subcellularLocation>
        <location evidence="1">Membrane</location>
        <topology evidence="1">Single-pass membrane protein</topology>
    </subcellularLocation>
</comment>
<sequence length="245" mass="28204">MGLLLLLCVGPWVEGGKVLVTPVEGSHWLSMKKVVQDLHARGHQAVVLAPEVNMHIKEEDFFTLKTYAFPYTQDELQSFFVHLSHLVLEPEHFLMHFFKIMTIMKNTSVIHQRSCRELVHNKTVIQYLNESSFDVVLTDPVIPCGTVLAEYLSVPAVYFLRYIPCELDFEGTQCPSPSSYIPRLLTRNSDHMTFLERVKNMLYPLALKYICHISFAPYASLASELLQREVSVTDIFRWRIAKDAE</sequence>
<keyword evidence="9" id="KW-0325">Glycoprotein</keyword>
<evidence type="ECO:0000256" key="5">
    <source>
        <dbReference type="ARBA" id="ARBA00022679"/>
    </source>
</evidence>
<evidence type="ECO:0000313" key="11">
    <source>
        <dbReference type="Proteomes" id="UP000694850"/>
    </source>
</evidence>
<keyword evidence="4" id="KW-0328">Glycosyltransferase</keyword>
<evidence type="ECO:0000256" key="7">
    <source>
        <dbReference type="ARBA" id="ARBA00022729"/>
    </source>
</evidence>
<evidence type="ECO:0000256" key="2">
    <source>
        <dbReference type="ARBA" id="ARBA00009995"/>
    </source>
</evidence>
<accession>A0A8B7A3F3</accession>
<protein>
    <recommendedName>
        <fullName evidence="3">glucuronosyltransferase</fullName>
        <ecNumber evidence="3">2.4.1.17</ecNumber>
    </recommendedName>
</protein>
<feature type="signal peptide" evidence="10">
    <location>
        <begin position="1"/>
        <end position="15"/>
    </location>
</feature>
<dbReference type="Proteomes" id="UP000694850">
    <property type="component" value="Unplaced"/>
</dbReference>
<dbReference type="PANTHER" id="PTHR48043:SF161">
    <property type="entry name" value="UDP GLUCURONOSYLTRANSFERASE FAMILY 1 MEMBER A1"/>
    <property type="match status" value="1"/>
</dbReference>
<dbReference type="InterPro" id="IPR002213">
    <property type="entry name" value="UDP_glucos_trans"/>
</dbReference>
<keyword evidence="7 10" id="KW-0732">Signal</keyword>
<proteinExistence type="inferred from homology"/>
<keyword evidence="11" id="KW-1185">Reference proteome</keyword>
<evidence type="ECO:0000256" key="4">
    <source>
        <dbReference type="ARBA" id="ARBA00022676"/>
    </source>
</evidence>
<evidence type="ECO:0000256" key="9">
    <source>
        <dbReference type="ARBA" id="ARBA00023180"/>
    </source>
</evidence>
<gene>
    <name evidence="12" type="primary">LOC103199437</name>
</gene>
<dbReference type="GO" id="GO:0016020">
    <property type="term" value="C:membrane"/>
    <property type="evidence" value="ECO:0007669"/>
    <property type="project" value="UniProtKB-SubCell"/>
</dbReference>
<dbReference type="Gene3D" id="3.40.50.2000">
    <property type="entry name" value="Glycogen Phosphorylase B"/>
    <property type="match status" value="1"/>
</dbReference>
<evidence type="ECO:0000256" key="10">
    <source>
        <dbReference type="SAM" id="SignalP"/>
    </source>
</evidence>
<keyword evidence="8" id="KW-1133">Transmembrane helix</keyword>
<keyword evidence="8" id="KW-0472">Membrane</keyword>
<organism evidence="11 12">
    <name type="scientific">Orycteropus afer afer</name>
    <dbReference type="NCBI Taxonomy" id="1230840"/>
    <lineage>
        <taxon>Eukaryota</taxon>
        <taxon>Metazoa</taxon>
        <taxon>Chordata</taxon>
        <taxon>Craniata</taxon>
        <taxon>Vertebrata</taxon>
        <taxon>Euteleostomi</taxon>
        <taxon>Mammalia</taxon>
        <taxon>Eutheria</taxon>
        <taxon>Afrotheria</taxon>
        <taxon>Tubulidentata</taxon>
        <taxon>Orycteropodidae</taxon>
        <taxon>Orycteropus</taxon>
    </lineage>
</organism>
<dbReference type="AlphaFoldDB" id="A0A8B7A3F3"/>
<dbReference type="RefSeq" id="XP_007941922.1">
    <property type="nucleotide sequence ID" value="XM_007943731.1"/>
</dbReference>
<evidence type="ECO:0000256" key="3">
    <source>
        <dbReference type="ARBA" id="ARBA00012544"/>
    </source>
</evidence>
<dbReference type="GeneID" id="103199437"/>
<evidence type="ECO:0000256" key="1">
    <source>
        <dbReference type="ARBA" id="ARBA00004167"/>
    </source>
</evidence>
<name>A0A8B7A3F3_ORYAF</name>
<dbReference type="OrthoDB" id="5835829at2759"/>
<feature type="chain" id="PRO_5034327871" description="glucuronosyltransferase" evidence="10">
    <location>
        <begin position="16"/>
        <end position="245"/>
    </location>
</feature>
<dbReference type="GO" id="GO:0015020">
    <property type="term" value="F:glucuronosyltransferase activity"/>
    <property type="evidence" value="ECO:0007669"/>
    <property type="project" value="UniProtKB-EC"/>
</dbReference>
<reference evidence="12" key="1">
    <citation type="submission" date="2025-08" db="UniProtKB">
        <authorList>
            <consortium name="RefSeq"/>
        </authorList>
    </citation>
    <scope>IDENTIFICATION</scope>
</reference>
<evidence type="ECO:0000313" key="12">
    <source>
        <dbReference type="RefSeq" id="XP_007941922.1"/>
    </source>
</evidence>
<keyword evidence="5" id="KW-0808">Transferase</keyword>
<evidence type="ECO:0000256" key="8">
    <source>
        <dbReference type="ARBA" id="ARBA00022989"/>
    </source>
</evidence>
<dbReference type="FunFam" id="3.40.50.2000:FF:000066">
    <property type="entry name" value="UDP-glucuronosyltransferase 1-1"/>
    <property type="match status" value="1"/>
</dbReference>
<comment type="similarity">
    <text evidence="2">Belongs to the UDP-glycosyltransferase family.</text>
</comment>
<dbReference type="EC" id="2.4.1.17" evidence="3"/>
<dbReference type="SUPFAM" id="SSF53756">
    <property type="entry name" value="UDP-Glycosyltransferase/glycogen phosphorylase"/>
    <property type="match status" value="1"/>
</dbReference>
<evidence type="ECO:0000256" key="6">
    <source>
        <dbReference type="ARBA" id="ARBA00022692"/>
    </source>
</evidence>
<dbReference type="Pfam" id="PF00201">
    <property type="entry name" value="UDPGT"/>
    <property type="match status" value="1"/>
</dbReference>
<keyword evidence="6" id="KW-0812">Transmembrane</keyword>
<dbReference type="PANTHER" id="PTHR48043">
    <property type="entry name" value="EG:EG0003.4 PROTEIN-RELATED"/>
    <property type="match status" value="1"/>
</dbReference>
<dbReference type="InterPro" id="IPR050271">
    <property type="entry name" value="UDP-glycosyltransferase"/>
</dbReference>